<sequence>MPEVKTCCNTDIPSQCCNNAPAFDVMNTIASNYMSIYDSSGEYNINSITQYVTTASANPGYEALTPVAEGLVVPASLPERPSPMDFDRVCGLYSALFPKTQMCKKHDCLVNCTITLSCRYAEVCYRSNHLFVATRRWKMKHARRPKTGATERDAHFLNKKRVEFFCIRWI</sequence>
<name>A0A6A6EWK9_9PEZI</name>
<dbReference type="EMBL" id="ML994612">
    <property type="protein sequence ID" value="KAF2194296.1"/>
    <property type="molecule type" value="Genomic_DNA"/>
</dbReference>
<evidence type="ECO:0000313" key="1">
    <source>
        <dbReference type="EMBL" id="KAF2194296.1"/>
    </source>
</evidence>
<accession>A0A6A6EWK9</accession>
<evidence type="ECO:0000313" key="2">
    <source>
        <dbReference type="Proteomes" id="UP000800200"/>
    </source>
</evidence>
<proteinExistence type="predicted"/>
<gene>
    <name evidence="1" type="ORF">K469DRAFT_195688</name>
</gene>
<keyword evidence="2" id="KW-1185">Reference proteome</keyword>
<protein>
    <submittedName>
        <fullName evidence="1">Uncharacterized protein</fullName>
    </submittedName>
</protein>
<reference evidence="1" key="1">
    <citation type="journal article" date="2020" name="Stud. Mycol.">
        <title>101 Dothideomycetes genomes: a test case for predicting lifestyles and emergence of pathogens.</title>
        <authorList>
            <person name="Haridas S."/>
            <person name="Albert R."/>
            <person name="Binder M."/>
            <person name="Bloem J."/>
            <person name="Labutti K."/>
            <person name="Salamov A."/>
            <person name="Andreopoulos B."/>
            <person name="Baker S."/>
            <person name="Barry K."/>
            <person name="Bills G."/>
            <person name="Bluhm B."/>
            <person name="Cannon C."/>
            <person name="Castanera R."/>
            <person name="Culley D."/>
            <person name="Daum C."/>
            <person name="Ezra D."/>
            <person name="Gonzalez J."/>
            <person name="Henrissat B."/>
            <person name="Kuo A."/>
            <person name="Liang C."/>
            <person name="Lipzen A."/>
            <person name="Lutzoni F."/>
            <person name="Magnuson J."/>
            <person name="Mondo S."/>
            <person name="Nolan M."/>
            <person name="Ohm R."/>
            <person name="Pangilinan J."/>
            <person name="Park H.-J."/>
            <person name="Ramirez L."/>
            <person name="Alfaro M."/>
            <person name="Sun H."/>
            <person name="Tritt A."/>
            <person name="Yoshinaga Y."/>
            <person name="Zwiers L.-H."/>
            <person name="Turgeon B."/>
            <person name="Goodwin S."/>
            <person name="Spatafora J."/>
            <person name="Crous P."/>
            <person name="Grigoriev I."/>
        </authorList>
    </citation>
    <scope>NUCLEOTIDE SEQUENCE</scope>
    <source>
        <strain evidence="1">CBS 207.26</strain>
    </source>
</reference>
<dbReference type="Proteomes" id="UP000800200">
    <property type="component" value="Unassembled WGS sequence"/>
</dbReference>
<dbReference type="AlphaFoldDB" id="A0A6A6EWK9"/>
<organism evidence="1 2">
    <name type="scientific">Zopfia rhizophila CBS 207.26</name>
    <dbReference type="NCBI Taxonomy" id="1314779"/>
    <lineage>
        <taxon>Eukaryota</taxon>
        <taxon>Fungi</taxon>
        <taxon>Dikarya</taxon>
        <taxon>Ascomycota</taxon>
        <taxon>Pezizomycotina</taxon>
        <taxon>Dothideomycetes</taxon>
        <taxon>Dothideomycetes incertae sedis</taxon>
        <taxon>Zopfiaceae</taxon>
        <taxon>Zopfia</taxon>
    </lineage>
</organism>